<evidence type="ECO:0000313" key="2">
    <source>
        <dbReference type="EMBL" id="KAL2821414.1"/>
    </source>
</evidence>
<evidence type="ECO:0000256" key="1">
    <source>
        <dbReference type="SAM" id="MobiDB-lite"/>
    </source>
</evidence>
<organism evidence="2 3">
    <name type="scientific">Aspergillus cavernicola</name>
    <dbReference type="NCBI Taxonomy" id="176166"/>
    <lineage>
        <taxon>Eukaryota</taxon>
        <taxon>Fungi</taxon>
        <taxon>Dikarya</taxon>
        <taxon>Ascomycota</taxon>
        <taxon>Pezizomycotina</taxon>
        <taxon>Eurotiomycetes</taxon>
        <taxon>Eurotiomycetidae</taxon>
        <taxon>Eurotiales</taxon>
        <taxon>Aspergillaceae</taxon>
        <taxon>Aspergillus</taxon>
        <taxon>Aspergillus subgen. Nidulantes</taxon>
    </lineage>
</organism>
<name>A0ABR4I271_9EURO</name>
<dbReference type="Proteomes" id="UP001610335">
    <property type="component" value="Unassembled WGS sequence"/>
</dbReference>
<protein>
    <recommendedName>
        <fullName evidence="4">HNH nuclease domain-containing protein</fullName>
    </recommendedName>
</protein>
<feature type="region of interest" description="Disordered" evidence="1">
    <location>
        <begin position="260"/>
        <end position="282"/>
    </location>
</feature>
<keyword evidence="3" id="KW-1185">Reference proteome</keyword>
<feature type="compositionally biased region" description="Acidic residues" evidence="1">
    <location>
        <begin position="218"/>
        <end position="227"/>
    </location>
</feature>
<dbReference type="EMBL" id="JBFXLS010000063">
    <property type="protein sequence ID" value="KAL2821414.1"/>
    <property type="molecule type" value="Genomic_DNA"/>
</dbReference>
<evidence type="ECO:0000313" key="3">
    <source>
        <dbReference type="Proteomes" id="UP001610335"/>
    </source>
</evidence>
<reference evidence="2 3" key="1">
    <citation type="submission" date="2024-07" db="EMBL/GenBank/DDBJ databases">
        <title>Section-level genome sequencing and comparative genomics of Aspergillus sections Usti and Cavernicolus.</title>
        <authorList>
            <consortium name="Lawrence Berkeley National Laboratory"/>
            <person name="Nybo J.L."/>
            <person name="Vesth T.C."/>
            <person name="Theobald S."/>
            <person name="Frisvad J.C."/>
            <person name="Larsen T.O."/>
            <person name="Kjaerboelling I."/>
            <person name="Rothschild-Mancinelli K."/>
            <person name="Lyhne E.K."/>
            <person name="Kogle M.E."/>
            <person name="Barry K."/>
            <person name="Clum A."/>
            <person name="Na H."/>
            <person name="Ledsgaard L."/>
            <person name="Lin J."/>
            <person name="Lipzen A."/>
            <person name="Kuo A."/>
            <person name="Riley R."/>
            <person name="Mondo S."/>
            <person name="LaButti K."/>
            <person name="Haridas S."/>
            <person name="Pangalinan J."/>
            <person name="Salamov A.A."/>
            <person name="Simmons B.A."/>
            <person name="Magnuson J.K."/>
            <person name="Chen J."/>
            <person name="Drula E."/>
            <person name="Henrissat B."/>
            <person name="Wiebenga A."/>
            <person name="Lubbers R.J."/>
            <person name="Gomes A.C."/>
            <person name="Makela M.R."/>
            <person name="Stajich J."/>
            <person name="Grigoriev I.V."/>
            <person name="Mortensen U.H."/>
            <person name="De vries R.P."/>
            <person name="Baker S.E."/>
            <person name="Andersen M.R."/>
        </authorList>
    </citation>
    <scope>NUCLEOTIDE SEQUENCE [LARGE SCALE GENOMIC DNA]</scope>
    <source>
        <strain evidence="2 3">CBS 600.67</strain>
    </source>
</reference>
<gene>
    <name evidence="2" type="ORF">BDW59DRAFT_174142</name>
</gene>
<feature type="region of interest" description="Disordered" evidence="1">
    <location>
        <begin position="191"/>
        <end position="244"/>
    </location>
</feature>
<comment type="caution">
    <text evidence="2">The sequence shown here is derived from an EMBL/GenBank/DDBJ whole genome shotgun (WGS) entry which is preliminary data.</text>
</comment>
<proteinExistence type="predicted"/>
<sequence length="282" mass="31997">MAAGEMCFMCDLEADHCAHVIAEADKSIQTLSERGLINFDLMSPMNGVALCASCHIRYDNHCDPRLIFYPKDIDFFIAFELRNRIRRRKDGSSRTVPTAAQYAKRGGLYTRIVFRRKGQDTAIVKDPACWHGAPLGSLRRVFGIMGCPRADGIPEEDMLRLRDLWDLYFRDNEGLAQTVATRYGFSATEEDFGLGGVDSDNDEPGVPGEDSEIVKRDEEEDEEEEEDGSLRKRRAPAGTWQQPKPVPFNYRNWCWEYGPRSSSNQKAETFTLHGPTSFVRNP</sequence>
<evidence type="ECO:0008006" key="4">
    <source>
        <dbReference type="Google" id="ProtNLM"/>
    </source>
</evidence>
<accession>A0ABR4I271</accession>